<keyword evidence="6" id="KW-0560">Oxidoreductase</keyword>
<feature type="transmembrane region" description="Helical" evidence="10">
    <location>
        <begin position="12"/>
        <end position="33"/>
    </location>
</feature>
<dbReference type="CDD" id="cd03505">
    <property type="entry name" value="Delta9-FADS-like"/>
    <property type="match status" value="1"/>
</dbReference>
<keyword evidence="5 10" id="KW-1133">Transmembrane helix</keyword>
<dbReference type="Pfam" id="PF00487">
    <property type="entry name" value="FA_desaturase"/>
    <property type="match status" value="1"/>
</dbReference>
<keyword evidence="7" id="KW-0408">Iron</keyword>
<dbReference type="OrthoDB" id="9768289at2"/>
<comment type="subcellular location">
    <subcellularLocation>
        <location evidence="1">Membrane</location>
        <topology evidence="1">Multi-pass membrane protein</topology>
    </subcellularLocation>
</comment>
<dbReference type="Pfam" id="PF01610">
    <property type="entry name" value="DDE_Tnp_ISL3"/>
    <property type="match status" value="1"/>
</dbReference>
<dbReference type="GO" id="GO:0006631">
    <property type="term" value="P:fatty acid metabolic process"/>
    <property type="evidence" value="ECO:0007669"/>
    <property type="project" value="UniProtKB-KW"/>
</dbReference>
<evidence type="ECO:0000256" key="6">
    <source>
        <dbReference type="ARBA" id="ARBA00023002"/>
    </source>
</evidence>
<evidence type="ECO:0000256" key="8">
    <source>
        <dbReference type="ARBA" id="ARBA00023098"/>
    </source>
</evidence>
<feature type="domain" description="Fatty acid desaturase" evidence="11">
    <location>
        <begin position="10"/>
        <end position="214"/>
    </location>
</feature>
<dbReference type="Proteomes" id="UP000198611">
    <property type="component" value="Unassembled WGS sequence"/>
</dbReference>
<keyword evidence="4" id="KW-0276">Fatty acid metabolism</keyword>
<evidence type="ECO:0000259" key="12">
    <source>
        <dbReference type="Pfam" id="PF01610"/>
    </source>
</evidence>
<dbReference type="AlphaFoldDB" id="A0A1I1SLL0"/>
<gene>
    <name evidence="13" type="ORF">SAMN05660831_01729</name>
</gene>
<evidence type="ECO:0000256" key="2">
    <source>
        <dbReference type="ARBA" id="ARBA00008749"/>
    </source>
</evidence>
<reference evidence="13 14" key="1">
    <citation type="submission" date="2016-10" db="EMBL/GenBank/DDBJ databases">
        <authorList>
            <person name="de Groot N.N."/>
        </authorList>
    </citation>
    <scope>NUCLEOTIDE SEQUENCE [LARGE SCALE GENOMIC DNA]</scope>
    <source>
        <strain evidence="13 14">HL3</strain>
    </source>
</reference>
<dbReference type="InterPro" id="IPR002560">
    <property type="entry name" value="Transposase_DDE"/>
</dbReference>
<dbReference type="InterPro" id="IPR015876">
    <property type="entry name" value="Acyl-CoA_DS"/>
</dbReference>
<sequence>MWNGILGSLPWWGYILIVLAATHITIVSVTVFLHRHQAHRALELHPVVSHFFRFWLWLTTGMVTREWVAIHRKHHAKVEGPEDPHSPQVYGIRKVLLEGAELYRAEAEEEATLDRYGKGTPDDWMERNVYQRFTMGGISLMLVLNLVLFGPIGLSIWGVQMLWIPFWAAGVINGAGHYWGYRNHASPDTSTNIVPWGIIIGGEELHNNHHAHAGSAKFSHRKGEFDIGWLYIRLMEMVGLARVKKVAPVPEVVAKEEADYETVRAVVANRFQVMARYSKDVMARVLKEEERQTEASSPRRSLLRRARAVVRREGAPPEVTGSSQLDSVFQDSETLRTVQQYKERLQAIWKQSAATREQRLNALRDWCREAEATGIEALQEFAARLRGYTLPNSSAA</sequence>
<evidence type="ECO:0000256" key="9">
    <source>
        <dbReference type="ARBA" id="ARBA00023136"/>
    </source>
</evidence>
<keyword evidence="8" id="KW-0443">Lipid metabolism</keyword>
<dbReference type="PANTHER" id="PTHR11351">
    <property type="entry name" value="ACYL-COA DESATURASE"/>
    <property type="match status" value="1"/>
</dbReference>
<evidence type="ECO:0000256" key="1">
    <source>
        <dbReference type="ARBA" id="ARBA00004141"/>
    </source>
</evidence>
<dbReference type="PANTHER" id="PTHR11351:SF33">
    <property type="entry name" value="DELTA-9 FATTY ACID DESATURASE, DESA"/>
    <property type="match status" value="1"/>
</dbReference>
<feature type="domain" description="Transposase IS204/IS1001/IS1096/IS1165 DDE" evidence="12">
    <location>
        <begin position="266"/>
        <end position="387"/>
    </location>
</feature>
<evidence type="ECO:0000313" key="14">
    <source>
        <dbReference type="Proteomes" id="UP000198611"/>
    </source>
</evidence>
<evidence type="ECO:0000256" key="5">
    <source>
        <dbReference type="ARBA" id="ARBA00022989"/>
    </source>
</evidence>
<evidence type="ECO:0000313" key="13">
    <source>
        <dbReference type="EMBL" id="SFD47357.1"/>
    </source>
</evidence>
<dbReference type="GO" id="GO:0016020">
    <property type="term" value="C:membrane"/>
    <property type="evidence" value="ECO:0007669"/>
    <property type="project" value="UniProtKB-SubCell"/>
</dbReference>
<evidence type="ECO:0000256" key="10">
    <source>
        <dbReference type="SAM" id="Phobius"/>
    </source>
</evidence>
<evidence type="ECO:0000259" key="11">
    <source>
        <dbReference type="Pfam" id="PF00487"/>
    </source>
</evidence>
<keyword evidence="3 10" id="KW-0812">Transmembrane</keyword>
<organism evidence="13 14">
    <name type="scientific">Thiohalospira halophila DSM 15071</name>
    <dbReference type="NCBI Taxonomy" id="1123397"/>
    <lineage>
        <taxon>Bacteria</taxon>
        <taxon>Pseudomonadati</taxon>
        <taxon>Pseudomonadota</taxon>
        <taxon>Gammaproteobacteria</taxon>
        <taxon>Thiohalospirales</taxon>
        <taxon>Thiohalospiraceae</taxon>
        <taxon>Thiohalospira</taxon>
    </lineage>
</organism>
<comment type="similarity">
    <text evidence="2">Belongs to the fatty acid desaturase type 2 family.</text>
</comment>
<evidence type="ECO:0000256" key="7">
    <source>
        <dbReference type="ARBA" id="ARBA00023004"/>
    </source>
</evidence>
<dbReference type="InterPro" id="IPR005804">
    <property type="entry name" value="FA_desaturase_dom"/>
</dbReference>
<dbReference type="STRING" id="1123397.SAMN05660831_01729"/>
<evidence type="ECO:0000256" key="4">
    <source>
        <dbReference type="ARBA" id="ARBA00022832"/>
    </source>
</evidence>
<feature type="transmembrane region" description="Helical" evidence="10">
    <location>
        <begin position="133"/>
        <end position="156"/>
    </location>
</feature>
<dbReference type="GO" id="GO:0016717">
    <property type="term" value="F:oxidoreductase activity, acting on paired donors, with oxidation of a pair of donors resulting in the reduction of molecular oxygen to two molecules of water"/>
    <property type="evidence" value="ECO:0007669"/>
    <property type="project" value="InterPro"/>
</dbReference>
<keyword evidence="14" id="KW-1185">Reference proteome</keyword>
<proteinExistence type="inferred from homology"/>
<dbReference type="RefSeq" id="WP_093428367.1">
    <property type="nucleotide sequence ID" value="NZ_FOMJ01000005.1"/>
</dbReference>
<protein>
    <submittedName>
        <fullName evidence="13">Stearoyl-CoA desaturase (Delta-9 desaturase)</fullName>
    </submittedName>
</protein>
<dbReference type="EMBL" id="FOMJ01000005">
    <property type="protein sequence ID" value="SFD47357.1"/>
    <property type="molecule type" value="Genomic_DNA"/>
</dbReference>
<evidence type="ECO:0000256" key="3">
    <source>
        <dbReference type="ARBA" id="ARBA00022692"/>
    </source>
</evidence>
<accession>A0A1I1SLL0</accession>
<keyword evidence="9 10" id="KW-0472">Membrane</keyword>
<name>A0A1I1SLL0_9GAMM</name>